<dbReference type="RefSeq" id="WP_070954188.1">
    <property type="nucleotide sequence ID" value="NZ_CP015208.1"/>
</dbReference>
<dbReference type="Proteomes" id="UP000243784">
    <property type="component" value="Chromosome"/>
</dbReference>
<organism evidence="2 3">
    <name type="scientific">Candidatus Rhodoluna planktonica</name>
    <dbReference type="NCBI Taxonomy" id="535712"/>
    <lineage>
        <taxon>Bacteria</taxon>
        <taxon>Bacillati</taxon>
        <taxon>Actinomycetota</taxon>
        <taxon>Actinomycetes</taxon>
        <taxon>Micrococcales</taxon>
        <taxon>Microbacteriaceae</taxon>
        <taxon>Luna cluster</taxon>
        <taxon>Luna-1 subcluster</taxon>
        <taxon>Rhodoluna</taxon>
    </lineage>
</organism>
<dbReference type="KEGG" id="rpla:A4Z71_01320"/>
<sequence length="269" mass="29375">MSGPDSSLKLTRLASLIEAGIPIHALENEFDEIRETLMPGDRVRLDLVLRVAKEKGSPIVFALRQIAEELEFKAQFEAQLELAFTAPKASTKIINRLPIALIGLVQFTGLANYFAALANPVMLIVILTGCGLLVTASRLSNRLIAKAQKIDLDDSDLLTIARLELAAGVHHEQVRVGAPVRFKSEHNREPNDAVRQLLDQSLDTAQTWGAAVDLVIRANQAAYRSARQNLLLRNAEQLSVKLLMPLGLIALPGFLIITVLPIAVAMLTN</sequence>
<keyword evidence="3" id="KW-1185">Reference proteome</keyword>
<gene>
    <name evidence="2" type="ORF">A4Z71_01320</name>
</gene>
<protein>
    <recommendedName>
        <fullName evidence="4">Type II secretion system protein GspF domain-containing protein</fullName>
    </recommendedName>
</protein>
<evidence type="ECO:0000256" key="1">
    <source>
        <dbReference type="SAM" id="Phobius"/>
    </source>
</evidence>
<evidence type="ECO:0000313" key="3">
    <source>
        <dbReference type="Proteomes" id="UP000243784"/>
    </source>
</evidence>
<reference evidence="2 3" key="1">
    <citation type="journal article" date="2016" name="Biochim. Biophys. Acta">
        <title>Photochemical characterization of actinorhodopsin and its functional existence in the natural host.</title>
        <authorList>
            <person name="Nakamura S."/>
            <person name="Kikukawa T."/>
            <person name="Tamogami J."/>
            <person name="Kamiya M."/>
            <person name="Aizawa T."/>
            <person name="Hahn M.W."/>
            <person name="Ihara K."/>
            <person name="Kamo N."/>
            <person name="Demura M."/>
        </authorList>
    </citation>
    <scope>NUCLEOTIDE SEQUENCE [LARGE SCALE GENOMIC DNA]</scope>
    <source>
        <strain evidence="2 3">MWH-Dar1</strain>
    </source>
</reference>
<keyword evidence="1" id="KW-1133">Transmembrane helix</keyword>
<feature type="transmembrane region" description="Helical" evidence="1">
    <location>
        <begin position="121"/>
        <end position="139"/>
    </location>
</feature>
<accession>A0A1D9DXZ8</accession>
<feature type="transmembrane region" description="Helical" evidence="1">
    <location>
        <begin position="242"/>
        <end position="267"/>
    </location>
</feature>
<evidence type="ECO:0008006" key="4">
    <source>
        <dbReference type="Google" id="ProtNLM"/>
    </source>
</evidence>
<dbReference type="STRING" id="535712.A4Z71_01320"/>
<keyword evidence="1" id="KW-0812">Transmembrane</keyword>
<dbReference type="EMBL" id="CP015208">
    <property type="protein sequence ID" value="AOY55677.1"/>
    <property type="molecule type" value="Genomic_DNA"/>
</dbReference>
<keyword evidence="1" id="KW-0472">Membrane</keyword>
<evidence type="ECO:0000313" key="2">
    <source>
        <dbReference type="EMBL" id="AOY55677.1"/>
    </source>
</evidence>
<proteinExistence type="predicted"/>
<name>A0A1D9DXZ8_9MICO</name>
<dbReference type="AlphaFoldDB" id="A0A1D9DXZ8"/>